<dbReference type="OrthoDB" id="5649872at2"/>
<proteinExistence type="predicted"/>
<sequence>MPSLSEIIGGTDITSHYLDINQQEFKIIRYENIVYAIRYAQTSSQWQAQDFVRMWVSQRKKVKTASQLSDNNTSNLLGDGTEGEVYKKTEDKAYKIIFSKQYQKVDYQEFNVHIMKQKFFLKDNNIDTQYFVLGLWNIKNIDNDWPRFYMPKIKEKNPRELPSDKRFMFLNEFILTLRKLNQFGYAHPDLATYVGQESFCNMLFTEDGVRLIDIDKGFAKKDYFSFFKIKGSEDGHINVNDQWLYVYNTHPSNKNRKPYNTWTSSVSNWYAHNPNQSLSNNPEALLDMYQNGTISLPETIVNELIDHTQESTADLVTQTDIRIV</sequence>
<protein>
    <submittedName>
        <fullName evidence="1">Dot/Icm T4SS effector</fullName>
    </submittedName>
</protein>
<dbReference type="RefSeq" id="WP_058451434.1">
    <property type="nucleotide sequence ID" value="NZ_CAAAIB010000007.1"/>
</dbReference>
<dbReference type="InterPro" id="IPR011009">
    <property type="entry name" value="Kinase-like_dom_sf"/>
</dbReference>
<evidence type="ECO:0000313" key="2">
    <source>
        <dbReference type="Proteomes" id="UP000054908"/>
    </source>
</evidence>
<dbReference type="CDD" id="cd22555">
    <property type="entry name" value="Lpg2603_kinase"/>
    <property type="match status" value="1"/>
</dbReference>
<dbReference type="SUPFAM" id="SSF56112">
    <property type="entry name" value="Protein kinase-like (PK-like)"/>
    <property type="match status" value="1"/>
</dbReference>
<dbReference type="Proteomes" id="UP000054908">
    <property type="component" value="Unassembled WGS sequence"/>
</dbReference>
<comment type="caution">
    <text evidence="1">The sequence shown here is derived from an EMBL/GenBank/DDBJ whole genome shotgun (WGS) entry which is preliminary data.</text>
</comment>
<dbReference type="AlphaFoldDB" id="A0A0W0WDJ5"/>
<reference evidence="1 2" key="1">
    <citation type="submission" date="2015-11" db="EMBL/GenBank/DDBJ databases">
        <title>Genomic analysis of 38 Legionella species identifies large and diverse effector repertoires.</title>
        <authorList>
            <person name="Burstein D."/>
            <person name="Amaro F."/>
            <person name="Zusman T."/>
            <person name="Lifshitz Z."/>
            <person name="Cohen O."/>
            <person name="Gilbert J.A."/>
            <person name="Pupko T."/>
            <person name="Shuman H.A."/>
            <person name="Segal G."/>
        </authorList>
    </citation>
    <scope>NUCLEOTIDE SEQUENCE [LARGE SCALE GENOMIC DNA]</scope>
    <source>
        <strain evidence="1 2">PX-1-G2-E2</strain>
    </source>
</reference>
<gene>
    <name evidence="1" type="ORF">Lmac_0610</name>
</gene>
<organism evidence="1 2">
    <name type="scientific">Legionella maceachernii</name>
    <dbReference type="NCBI Taxonomy" id="466"/>
    <lineage>
        <taxon>Bacteria</taxon>
        <taxon>Pseudomonadati</taxon>
        <taxon>Pseudomonadota</taxon>
        <taxon>Gammaproteobacteria</taxon>
        <taxon>Legionellales</taxon>
        <taxon>Legionellaceae</taxon>
        <taxon>Legionella</taxon>
    </lineage>
</organism>
<accession>A0A0W0WDJ5</accession>
<dbReference type="PATRIC" id="fig|466.6.peg.653"/>
<dbReference type="EMBL" id="LNYL01000016">
    <property type="protein sequence ID" value="KTD30426.1"/>
    <property type="molecule type" value="Genomic_DNA"/>
</dbReference>
<evidence type="ECO:0000313" key="1">
    <source>
        <dbReference type="EMBL" id="KTD30426.1"/>
    </source>
</evidence>
<keyword evidence="2" id="KW-1185">Reference proteome</keyword>
<name>A0A0W0WDJ5_9GAMM</name>